<proteinExistence type="predicted"/>
<comment type="caution">
    <text evidence="1">The sequence shown here is derived from an EMBL/GenBank/DDBJ whole genome shotgun (WGS) entry which is preliminary data.</text>
</comment>
<sequence>MLEVVGSTAPPLPCGRWLLASFPQRRKVLISLILSFVSIGAELPRLPSGRKDFQCYHSGTLSTPTQIRDFEIRKLYYSR</sequence>
<dbReference type="EMBL" id="VSRR010000932">
    <property type="protein sequence ID" value="MPC20979.1"/>
    <property type="molecule type" value="Genomic_DNA"/>
</dbReference>
<gene>
    <name evidence="1" type="ORF">E2C01_013949</name>
</gene>
<organism evidence="1 2">
    <name type="scientific">Portunus trituberculatus</name>
    <name type="common">Swimming crab</name>
    <name type="synonym">Neptunus trituberculatus</name>
    <dbReference type="NCBI Taxonomy" id="210409"/>
    <lineage>
        <taxon>Eukaryota</taxon>
        <taxon>Metazoa</taxon>
        <taxon>Ecdysozoa</taxon>
        <taxon>Arthropoda</taxon>
        <taxon>Crustacea</taxon>
        <taxon>Multicrustacea</taxon>
        <taxon>Malacostraca</taxon>
        <taxon>Eumalacostraca</taxon>
        <taxon>Eucarida</taxon>
        <taxon>Decapoda</taxon>
        <taxon>Pleocyemata</taxon>
        <taxon>Brachyura</taxon>
        <taxon>Eubrachyura</taxon>
        <taxon>Portunoidea</taxon>
        <taxon>Portunidae</taxon>
        <taxon>Portuninae</taxon>
        <taxon>Portunus</taxon>
    </lineage>
</organism>
<dbReference type="Proteomes" id="UP000324222">
    <property type="component" value="Unassembled WGS sequence"/>
</dbReference>
<evidence type="ECO:0000313" key="2">
    <source>
        <dbReference type="Proteomes" id="UP000324222"/>
    </source>
</evidence>
<name>A0A5B7DIU5_PORTR</name>
<keyword evidence="2" id="KW-1185">Reference proteome</keyword>
<reference evidence="1 2" key="1">
    <citation type="submission" date="2019-05" db="EMBL/GenBank/DDBJ databases">
        <title>Another draft genome of Portunus trituberculatus and its Hox gene families provides insights of decapod evolution.</title>
        <authorList>
            <person name="Jeong J.-H."/>
            <person name="Song I."/>
            <person name="Kim S."/>
            <person name="Choi T."/>
            <person name="Kim D."/>
            <person name="Ryu S."/>
            <person name="Kim W."/>
        </authorList>
    </citation>
    <scope>NUCLEOTIDE SEQUENCE [LARGE SCALE GENOMIC DNA]</scope>
    <source>
        <tissue evidence="1">Muscle</tissue>
    </source>
</reference>
<protein>
    <submittedName>
        <fullName evidence="1">Uncharacterized protein</fullName>
    </submittedName>
</protein>
<evidence type="ECO:0000313" key="1">
    <source>
        <dbReference type="EMBL" id="MPC20979.1"/>
    </source>
</evidence>
<dbReference type="AlphaFoldDB" id="A0A5B7DIU5"/>
<accession>A0A5B7DIU5</accession>